<evidence type="ECO:0000256" key="3">
    <source>
        <dbReference type="HAMAP-Rule" id="MF_01440"/>
    </source>
</evidence>
<dbReference type="Pfam" id="PF03975">
    <property type="entry name" value="CheD"/>
    <property type="match status" value="1"/>
</dbReference>
<dbReference type="KEGG" id="acom:CEW83_17025"/>
<comment type="function">
    <text evidence="3">Probably deamidates glutamine residues to glutamate on methyl-accepting chemotaxis receptors (MCPs), playing an important role in chemotaxis.</text>
</comment>
<dbReference type="Gene3D" id="3.30.1330.200">
    <property type="match status" value="1"/>
</dbReference>
<dbReference type="InterPro" id="IPR011324">
    <property type="entry name" value="Cytotoxic_necrot_fac-like_cat"/>
</dbReference>
<gene>
    <name evidence="3" type="primary">cheD</name>
    <name evidence="4" type="ORF">CEW83_17025</name>
</gene>
<dbReference type="EMBL" id="CP022187">
    <property type="protein sequence ID" value="AWI76707.1"/>
    <property type="molecule type" value="Genomic_DNA"/>
</dbReference>
<dbReference type="CDD" id="cd16352">
    <property type="entry name" value="CheD"/>
    <property type="match status" value="1"/>
</dbReference>
<evidence type="ECO:0000256" key="2">
    <source>
        <dbReference type="ARBA" id="ARBA00022801"/>
    </source>
</evidence>
<comment type="similarity">
    <text evidence="3">Belongs to the CheD family.</text>
</comment>
<name>A0A2U8GSN7_9RHOO</name>
<keyword evidence="5" id="KW-1185">Reference proteome</keyword>
<sequence>MNNWDAMSAQEIERMARNIAPGGWSVERHKPLATLLGSCVAVCMFDDIAHIGGMNHFMLPSMSRSQGANDADIDNLLSGDYAMEVLLNALLAQGAARHRVKAKAFGAGTILTGSASSGIGVRNAEFAREWLQREHIPLIASDFLGPWSRKVLFVPETGDAYCRRMATTQATAQGIAREEAAYAQSLQRKPPKSNIELF</sequence>
<dbReference type="InterPro" id="IPR005659">
    <property type="entry name" value="Chemorcpt_Glu_NH3ase_CheD"/>
</dbReference>
<keyword evidence="2 3" id="KW-0378">Hydrolase</keyword>
<protein>
    <recommendedName>
        <fullName evidence="3">Probable chemoreceptor glutamine deamidase CheD</fullName>
        <ecNumber evidence="3">3.5.1.44</ecNumber>
    </recommendedName>
</protein>
<evidence type="ECO:0000256" key="1">
    <source>
        <dbReference type="ARBA" id="ARBA00022500"/>
    </source>
</evidence>
<dbReference type="PANTHER" id="PTHR35147">
    <property type="entry name" value="CHEMORECEPTOR GLUTAMINE DEAMIDASE CHED-RELATED"/>
    <property type="match status" value="1"/>
</dbReference>
<dbReference type="PANTHER" id="PTHR35147:SF2">
    <property type="entry name" value="CHEMORECEPTOR GLUTAMINE DEAMIDASE CHED-RELATED"/>
    <property type="match status" value="1"/>
</dbReference>
<dbReference type="AlphaFoldDB" id="A0A2U8GSN7"/>
<comment type="catalytic activity">
    <reaction evidence="3">
        <text>L-glutaminyl-[protein] + H2O = L-glutamyl-[protein] + NH4(+)</text>
        <dbReference type="Rhea" id="RHEA:16441"/>
        <dbReference type="Rhea" id="RHEA-COMP:10207"/>
        <dbReference type="Rhea" id="RHEA-COMP:10208"/>
        <dbReference type="ChEBI" id="CHEBI:15377"/>
        <dbReference type="ChEBI" id="CHEBI:28938"/>
        <dbReference type="ChEBI" id="CHEBI:29973"/>
        <dbReference type="ChEBI" id="CHEBI:30011"/>
        <dbReference type="EC" id="3.5.1.44"/>
    </reaction>
</comment>
<dbReference type="HAMAP" id="MF_01440">
    <property type="entry name" value="CheD"/>
    <property type="match status" value="1"/>
</dbReference>
<dbReference type="EC" id="3.5.1.44" evidence="3"/>
<accession>A0A2U8GSN7</accession>
<keyword evidence="1 3" id="KW-0145">Chemotaxis</keyword>
<dbReference type="SUPFAM" id="SSF64438">
    <property type="entry name" value="CNF1/YfiH-like putative cysteine hydrolases"/>
    <property type="match status" value="1"/>
</dbReference>
<organism evidence="4 5">
    <name type="scientific">Parazoarcus communis</name>
    <dbReference type="NCBI Taxonomy" id="41977"/>
    <lineage>
        <taxon>Bacteria</taxon>
        <taxon>Pseudomonadati</taxon>
        <taxon>Pseudomonadota</taxon>
        <taxon>Betaproteobacteria</taxon>
        <taxon>Rhodocyclales</taxon>
        <taxon>Zoogloeaceae</taxon>
        <taxon>Parazoarcus</taxon>
    </lineage>
</organism>
<dbReference type="GO" id="GO:0006935">
    <property type="term" value="P:chemotaxis"/>
    <property type="evidence" value="ECO:0007669"/>
    <property type="project" value="UniProtKB-UniRule"/>
</dbReference>
<evidence type="ECO:0000313" key="4">
    <source>
        <dbReference type="EMBL" id="AWI76707.1"/>
    </source>
</evidence>
<reference evidence="4 5" key="1">
    <citation type="submission" date="2017-06" db="EMBL/GenBank/DDBJ databases">
        <title>Azoarcus.</title>
        <authorList>
            <person name="Woo J.-H."/>
            <person name="Kim H.-S."/>
        </authorList>
    </citation>
    <scope>NUCLEOTIDE SEQUENCE [LARGE SCALE GENOMIC DNA]</scope>
    <source>
        <strain evidence="4 5">TSPY31</strain>
    </source>
</reference>
<dbReference type="GO" id="GO:0050568">
    <property type="term" value="F:protein-glutamine glutaminase activity"/>
    <property type="evidence" value="ECO:0007669"/>
    <property type="project" value="UniProtKB-UniRule"/>
</dbReference>
<dbReference type="Proteomes" id="UP000244930">
    <property type="component" value="Chromosome"/>
</dbReference>
<evidence type="ECO:0000313" key="5">
    <source>
        <dbReference type="Proteomes" id="UP000244930"/>
    </source>
</evidence>
<proteinExistence type="inferred from homology"/>
<dbReference type="InterPro" id="IPR038592">
    <property type="entry name" value="CheD-like_sf"/>
</dbReference>
<dbReference type="RefSeq" id="WP_108950406.1">
    <property type="nucleotide sequence ID" value="NZ_CP022187.1"/>
</dbReference>